<feature type="region of interest" description="Disordered" evidence="7">
    <location>
        <begin position="923"/>
        <end position="970"/>
    </location>
</feature>
<dbReference type="GO" id="GO:0004198">
    <property type="term" value="F:calcium-dependent cysteine-type endopeptidase activity"/>
    <property type="evidence" value="ECO:0007669"/>
    <property type="project" value="InterPro"/>
</dbReference>
<dbReference type="EMBL" id="NBCO01000005">
    <property type="protein sequence ID" value="ORC91633.1"/>
    <property type="molecule type" value="Genomic_DNA"/>
</dbReference>
<dbReference type="InterPro" id="IPR036213">
    <property type="entry name" value="Calpain_III_sf"/>
</dbReference>
<dbReference type="RefSeq" id="XP_028885699.1">
    <property type="nucleotide sequence ID" value="XM_029022884.1"/>
</dbReference>
<dbReference type="InterPro" id="IPR038765">
    <property type="entry name" value="Papain-like_cys_pep_sf"/>
</dbReference>
<organism evidence="9 10">
    <name type="scientific">Trypanosoma theileri</name>
    <dbReference type="NCBI Taxonomy" id="67003"/>
    <lineage>
        <taxon>Eukaryota</taxon>
        <taxon>Discoba</taxon>
        <taxon>Euglenozoa</taxon>
        <taxon>Kinetoplastea</taxon>
        <taxon>Metakinetoplastina</taxon>
        <taxon>Trypanosomatida</taxon>
        <taxon>Trypanosomatidae</taxon>
        <taxon>Trypanosoma</taxon>
    </lineage>
</organism>
<sequence length="970" mass="109793">ADRAFLDQNPEGVPLRELPLDDDPKFLAMEQERKRLMDEDPRKNAQKIADLEEEMNDRAHELAKDLLRKERYYLDQNPEGVPLDCLPLNDDATVNMLEKQLREFNKVPLEERGGDVADIRNAIAERVYEMAQEYRDEERGFLDEMPEGIPLSEVPIDEDKVFMELEDKLRQLKKNPKQNAEAIKDHQYAMNNRVHEIAADMLAKDRDYLNPEPQGVPLADLPLDDPLFHEMELKRRRLMKEPEKNDVDIAELNDMLNDRADELAKLLHAKERAFLDPAPEGVPLERLPLDKDPVVHELEAQRRKLLQSSPRNDAAIRDIEDKIRDRVRELALNIVGWQDVEFHEANKDVAEEWPRICELYPEGIREAVVPERTQPSDVCSAPRELGYLAPFIAAMSLHPPLIHRLFDSKMHPVNGPYSFTFFDPNSNPVRVDIDDRVPCDANMEPKFTRVPHRSWYPLLLEKAYAKFVGGYSRLDQCTPHETLRDLTGRPVTHIPFEDKRAEGIKMGDFRSVKFWRGILSDLSKGDIITCMSNKEVPDGVHSQCSYALFDVIETVKESNDPADVVIKLHNCYYDGTTYDGPLNRNDPSWTEKLKEICGFEPSQGEFLYLPLPVFLRNFSSMQRCHINCGDRLTAVGEWDKDSCGGNPKFTSFRNNPIYLVENKTARPVTILVELRHHSPVFYDADNVGHYHQTGLALLQHDASAMIVSGLLTNTTHKFLQKGIMLDTREVCSRMEVPPNSICYVVPYTIKRGSLGKFSISLYPGLSGATLMPLRPLYATHVTTSVDVVLKPGSRDGKRIDFVVKEPCDSHLLLSQTKVTDPASIKKGDVLAEDDVLMMIYDENMSRLGTTGDATSAREHSLALQLPTAGRYTILMGCPNKPVTGDCPCTLTIYTPKRAGAKIVPLPPGGTHSMMPVLALPQVPRSAPQTNRKEKEENGNGDTSAMRNRRSDSQGMLLPAPPKNGRPSKPK</sequence>
<proteinExistence type="inferred from homology"/>
<evidence type="ECO:0000313" key="9">
    <source>
        <dbReference type="EMBL" id="ORC91633.1"/>
    </source>
</evidence>
<dbReference type="AlphaFoldDB" id="A0A1X0P4Q5"/>
<evidence type="ECO:0000256" key="1">
    <source>
        <dbReference type="ARBA" id="ARBA00007623"/>
    </source>
</evidence>
<keyword evidence="10" id="KW-1185">Reference proteome</keyword>
<evidence type="ECO:0000256" key="6">
    <source>
        <dbReference type="PROSITE-ProRule" id="PRU00239"/>
    </source>
</evidence>
<dbReference type="PROSITE" id="PS50203">
    <property type="entry name" value="CALPAIN_CAT"/>
    <property type="match status" value="1"/>
</dbReference>
<reference evidence="9 10" key="1">
    <citation type="submission" date="2017-03" db="EMBL/GenBank/DDBJ databases">
        <title>An alternative strategy for trypanosome survival in the mammalian bloodstream revealed through genome and transcriptome analysis of the ubiquitous bovine parasite Trypanosoma (Megatrypanum) theileri.</title>
        <authorList>
            <person name="Kelly S."/>
            <person name="Ivens A."/>
            <person name="Mott A."/>
            <person name="O'Neill E."/>
            <person name="Emms D."/>
            <person name="Macleod O."/>
            <person name="Voorheis P."/>
            <person name="Matthews J."/>
            <person name="Matthews K."/>
            <person name="Carrington M."/>
        </authorList>
    </citation>
    <scope>NUCLEOTIDE SEQUENCE [LARGE SCALE GENOMIC DNA]</scope>
    <source>
        <strain evidence="9">Edinburgh</strain>
    </source>
</reference>
<evidence type="ECO:0000256" key="3">
    <source>
        <dbReference type="ARBA" id="ARBA00022801"/>
    </source>
</evidence>
<evidence type="ECO:0000259" key="8">
    <source>
        <dbReference type="PROSITE" id="PS50203"/>
    </source>
</evidence>
<feature type="non-terminal residue" evidence="9">
    <location>
        <position position="1"/>
    </location>
</feature>
<feature type="active site" evidence="5">
    <location>
        <position position="570"/>
    </location>
</feature>
<comment type="caution">
    <text evidence="9">The sequence shown here is derived from an EMBL/GenBank/DDBJ whole genome shotgun (WGS) entry which is preliminary data.</text>
</comment>
<dbReference type="Pfam" id="PF24610">
    <property type="entry name" value="DUF7623"/>
    <property type="match status" value="5"/>
</dbReference>
<accession>A0A1X0P4Q5</accession>
<dbReference type="InterPro" id="IPR001300">
    <property type="entry name" value="Peptidase_C2_calpain_cat"/>
</dbReference>
<dbReference type="InterPro" id="IPR056040">
    <property type="entry name" value="DUF7623"/>
</dbReference>
<dbReference type="SUPFAM" id="SSF49758">
    <property type="entry name" value="Calpain large subunit, middle domain (domain III)"/>
    <property type="match status" value="1"/>
</dbReference>
<dbReference type="SMART" id="SM00230">
    <property type="entry name" value="CysPc"/>
    <property type="match status" value="1"/>
</dbReference>
<dbReference type="OrthoDB" id="424753at2759"/>
<feature type="domain" description="Calpain catalytic" evidence="8">
    <location>
        <begin position="352"/>
        <end position="627"/>
    </location>
</feature>
<gene>
    <name evidence="9" type="ORF">TM35_000052290</name>
</gene>
<dbReference type="FunFam" id="2.60.120.380:FF:000014">
    <property type="entry name" value="Putative calpain-like cysteine peptidase"/>
    <property type="match status" value="1"/>
</dbReference>
<dbReference type="PANTHER" id="PTHR10183:SF379">
    <property type="entry name" value="CALPAIN-5"/>
    <property type="match status" value="1"/>
</dbReference>
<feature type="region of interest" description="Disordered" evidence="7">
    <location>
        <begin position="1"/>
        <end position="22"/>
    </location>
</feature>
<keyword evidence="2" id="KW-0645">Protease</keyword>
<dbReference type="SUPFAM" id="SSF54001">
    <property type="entry name" value="Cysteine proteinases"/>
    <property type="match status" value="1"/>
</dbReference>
<dbReference type="Gene3D" id="3.90.70.10">
    <property type="entry name" value="Cysteine proteinases"/>
    <property type="match status" value="1"/>
</dbReference>
<dbReference type="GeneID" id="39982664"/>
<evidence type="ECO:0000256" key="4">
    <source>
        <dbReference type="ARBA" id="ARBA00022807"/>
    </source>
</evidence>
<evidence type="ECO:0000256" key="7">
    <source>
        <dbReference type="SAM" id="MobiDB-lite"/>
    </source>
</evidence>
<dbReference type="InterPro" id="IPR022684">
    <property type="entry name" value="Calpain_cysteine_protease"/>
</dbReference>
<keyword evidence="4" id="KW-0788">Thiol protease</keyword>
<dbReference type="Proteomes" id="UP000192257">
    <property type="component" value="Unassembled WGS sequence"/>
</dbReference>
<name>A0A1X0P4Q5_9TRYP</name>
<dbReference type="GO" id="GO:0006508">
    <property type="term" value="P:proteolysis"/>
    <property type="evidence" value="ECO:0007669"/>
    <property type="project" value="UniProtKB-KW"/>
</dbReference>
<evidence type="ECO:0000256" key="5">
    <source>
        <dbReference type="PIRSR" id="PIRSR622684-1"/>
    </source>
</evidence>
<dbReference type="Pfam" id="PF00648">
    <property type="entry name" value="Peptidase_C2"/>
    <property type="match status" value="1"/>
</dbReference>
<dbReference type="VEuPathDB" id="TriTrypDB:TM35_000052290"/>
<protein>
    <submittedName>
        <fullName evidence="9">Calpain cysteine peptidase</fullName>
    </submittedName>
</protein>
<comment type="caution">
    <text evidence="6">Lacks conserved residue(s) required for the propagation of feature annotation.</text>
</comment>
<evidence type="ECO:0000313" key="10">
    <source>
        <dbReference type="Proteomes" id="UP000192257"/>
    </source>
</evidence>
<evidence type="ECO:0000256" key="2">
    <source>
        <dbReference type="ARBA" id="ARBA00022670"/>
    </source>
</evidence>
<comment type="similarity">
    <text evidence="1">Belongs to the peptidase C2 family.</text>
</comment>
<keyword evidence="3" id="KW-0378">Hydrolase</keyword>
<dbReference type="PANTHER" id="PTHR10183">
    <property type="entry name" value="CALPAIN"/>
    <property type="match status" value="1"/>
</dbReference>
<dbReference type="Gene3D" id="2.60.120.380">
    <property type="match status" value="1"/>
</dbReference>
<dbReference type="STRING" id="67003.A0A1X0P4Q5"/>